<feature type="region of interest" description="Disordered" evidence="1">
    <location>
        <begin position="478"/>
        <end position="548"/>
    </location>
</feature>
<dbReference type="SMART" id="SM00835">
    <property type="entry name" value="Cupin_1"/>
    <property type="match status" value="1"/>
</dbReference>
<dbReference type="InterPro" id="IPR006045">
    <property type="entry name" value="Cupin_1"/>
</dbReference>
<dbReference type="EMBL" id="PKPP01000217">
    <property type="protein sequence ID" value="PWA95821.1"/>
    <property type="molecule type" value="Genomic_DNA"/>
</dbReference>
<evidence type="ECO:0000313" key="3">
    <source>
        <dbReference type="EMBL" id="PWA95821.1"/>
    </source>
</evidence>
<evidence type="ECO:0000313" key="4">
    <source>
        <dbReference type="Proteomes" id="UP000245207"/>
    </source>
</evidence>
<dbReference type="STRING" id="35608.A0A2U1QCU2"/>
<dbReference type="InterPro" id="IPR011051">
    <property type="entry name" value="RmlC_Cupin_sf"/>
</dbReference>
<feature type="domain" description="Cupin type-1" evidence="2">
    <location>
        <begin position="146"/>
        <end position="301"/>
    </location>
</feature>
<feature type="compositionally biased region" description="Low complexity" evidence="1">
    <location>
        <begin position="494"/>
        <end position="508"/>
    </location>
</feature>
<gene>
    <name evidence="3" type="ORF">CTI12_AA046630</name>
</gene>
<proteinExistence type="predicted"/>
<dbReference type="SUPFAM" id="SSF51182">
    <property type="entry name" value="RmlC-like cupins"/>
    <property type="match status" value="2"/>
</dbReference>
<dbReference type="CDD" id="cd02245">
    <property type="entry name" value="cupin_7S_vicilin-like_C"/>
    <property type="match status" value="1"/>
</dbReference>
<dbReference type="Pfam" id="PF00190">
    <property type="entry name" value="Cupin_1"/>
    <property type="match status" value="1"/>
</dbReference>
<dbReference type="PANTHER" id="PTHR31189">
    <property type="entry name" value="OS03G0336100 PROTEIN-RELATED"/>
    <property type="match status" value="1"/>
</dbReference>
<dbReference type="PANTHER" id="PTHR31189:SF50">
    <property type="entry name" value="RMLC-LIKE JELLY ROLL FOLD PROTEIN-RELATED"/>
    <property type="match status" value="1"/>
</dbReference>
<evidence type="ECO:0000259" key="2">
    <source>
        <dbReference type="SMART" id="SM00835"/>
    </source>
</evidence>
<name>A0A2U1QCU2_ARTAN</name>
<accession>A0A2U1QCU2</accession>
<reference evidence="3 4" key="1">
    <citation type="journal article" date="2018" name="Mol. Plant">
        <title>The genome of Artemisia annua provides insight into the evolution of Asteraceae family and artemisinin biosynthesis.</title>
        <authorList>
            <person name="Shen Q."/>
            <person name="Zhang L."/>
            <person name="Liao Z."/>
            <person name="Wang S."/>
            <person name="Yan T."/>
            <person name="Shi P."/>
            <person name="Liu M."/>
            <person name="Fu X."/>
            <person name="Pan Q."/>
            <person name="Wang Y."/>
            <person name="Lv Z."/>
            <person name="Lu X."/>
            <person name="Zhang F."/>
            <person name="Jiang W."/>
            <person name="Ma Y."/>
            <person name="Chen M."/>
            <person name="Hao X."/>
            <person name="Li L."/>
            <person name="Tang Y."/>
            <person name="Lv G."/>
            <person name="Zhou Y."/>
            <person name="Sun X."/>
            <person name="Brodelius P.E."/>
            <person name="Rose J.K.C."/>
            <person name="Tang K."/>
        </authorList>
    </citation>
    <scope>NUCLEOTIDE SEQUENCE [LARGE SCALE GENOMIC DNA]</scope>
    <source>
        <strain evidence="4">cv. Huhao1</strain>
        <tissue evidence="3">Leaf</tissue>
    </source>
</reference>
<dbReference type="InterPro" id="IPR050253">
    <property type="entry name" value="Seed_Storage-Functional"/>
</dbReference>
<dbReference type="Proteomes" id="UP000245207">
    <property type="component" value="Unassembled WGS sequence"/>
</dbReference>
<sequence>MANQIVLISGNGTLSWIDVNEDDYQLQQINLQGGDIYRLQPLTVFYMENNLESDEALQICALFPDSEQELQNKQLTGVYVGVHDLVLGFDNKVLQAILSVPEEVVQELKGGERQPLIVQIQPEANNSILEVNSRVIRAFLGLTKNSNILDLADHDFDNDNGWSVTVTSEHFDVLKDSNFGVFMVNLTEGSMNGPHLNPASAQLAIVQRGPGMVQVVCPSIPSETICKNSRFKVEEGDVFVVPRYHLMAQMSFNNESFVFVGFTMTSKKNPPQYLAGKKSFLQTLDKTVLAKSFDIRNMTMMDEVLSTEEVSIILECKSCAEDQKKLMEEEAVWERVDIGGDKVSHWGDMEGDSRGWQWAESEGEMARRQEEDMQRRLMVAEQAAKRARRAMATKRAAAQEGCSCESRYPMKANRTVRPVHNLKTLNARFKSTETSFEAFPLRLKRRKPRGGTRRKIHQILTGILLNWMLAPVLNTDPPNPPILNTDPPDPPPKKTNNPPRTRLAASHASPPPHPTKAYVPDQPPEAPPHMRFPADSPQGAASHRFFKP</sequence>
<keyword evidence="4" id="KW-1185">Reference proteome</keyword>
<dbReference type="Gene3D" id="2.60.120.10">
    <property type="entry name" value="Jelly Rolls"/>
    <property type="match status" value="2"/>
</dbReference>
<dbReference type="OrthoDB" id="1932894at2759"/>
<evidence type="ECO:0000256" key="1">
    <source>
        <dbReference type="SAM" id="MobiDB-lite"/>
    </source>
</evidence>
<organism evidence="3 4">
    <name type="scientific">Artemisia annua</name>
    <name type="common">Sweet wormwood</name>
    <dbReference type="NCBI Taxonomy" id="35608"/>
    <lineage>
        <taxon>Eukaryota</taxon>
        <taxon>Viridiplantae</taxon>
        <taxon>Streptophyta</taxon>
        <taxon>Embryophyta</taxon>
        <taxon>Tracheophyta</taxon>
        <taxon>Spermatophyta</taxon>
        <taxon>Magnoliopsida</taxon>
        <taxon>eudicotyledons</taxon>
        <taxon>Gunneridae</taxon>
        <taxon>Pentapetalae</taxon>
        <taxon>asterids</taxon>
        <taxon>campanulids</taxon>
        <taxon>Asterales</taxon>
        <taxon>Asteraceae</taxon>
        <taxon>Asteroideae</taxon>
        <taxon>Anthemideae</taxon>
        <taxon>Artemisiinae</taxon>
        <taxon>Artemisia</taxon>
    </lineage>
</organism>
<comment type="caution">
    <text evidence="3">The sequence shown here is derived from an EMBL/GenBank/DDBJ whole genome shotgun (WGS) entry which is preliminary data.</text>
</comment>
<dbReference type="AlphaFoldDB" id="A0A2U1QCU2"/>
<protein>
    <submittedName>
        <fullName evidence="3">RmlC-like jelly roll fold protein</fullName>
    </submittedName>
</protein>
<dbReference type="InterPro" id="IPR014710">
    <property type="entry name" value="RmlC-like_jellyroll"/>
</dbReference>